<dbReference type="AlphaFoldDB" id="A0A926VMG0"/>
<dbReference type="EMBL" id="JACJPW010000204">
    <property type="protein sequence ID" value="MBD2186403.1"/>
    <property type="molecule type" value="Genomic_DNA"/>
</dbReference>
<organism evidence="1 2">
    <name type="scientific">Aerosakkonema funiforme FACHB-1375</name>
    <dbReference type="NCBI Taxonomy" id="2949571"/>
    <lineage>
        <taxon>Bacteria</taxon>
        <taxon>Bacillati</taxon>
        <taxon>Cyanobacteriota</taxon>
        <taxon>Cyanophyceae</taxon>
        <taxon>Oscillatoriophycideae</taxon>
        <taxon>Aerosakkonematales</taxon>
        <taxon>Aerosakkonemataceae</taxon>
        <taxon>Aerosakkonema</taxon>
    </lineage>
</organism>
<comment type="caution">
    <text evidence="1">The sequence shown here is derived from an EMBL/GenBank/DDBJ whole genome shotgun (WGS) entry which is preliminary data.</text>
</comment>
<name>A0A926VMG0_9CYAN</name>
<proteinExistence type="predicted"/>
<dbReference type="RefSeq" id="WP_190475705.1">
    <property type="nucleotide sequence ID" value="NZ_JACJPW010000204.1"/>
</dbReference>
<reference evidence="1" key="1">
    <citation type="journal article" date="2015" name="ISME J.">
        <title>Draft Genome Sequence of Streptomyces incarnatus NRRL8089, which Produces the Nucleoside Antibiotic Sinefungin.</title>
        <authorList>
            <person name="Oshima K."/>
            <person name="Hattori M."/>
            <person name="Shimizu H."/>
            <person name="Fukuda K."/>
            <person name="Nemoto M."/>
            <person name="Inagaki K."/>
            <person name="Tamura T."/>
        </authorList>
    </citation>
    <scope>NUCLEOTIDE SEQUENCE</scope>
    <source>
        <strain evidence="1">FACHB-1375</strain>
    </source>
</reference>
<sequence length="466" mass="52638">MKSLTVAEQEFGRIVRRVPGRPPGNFPDLTEENWGVVVSHEALGIRDIFQKFLEGQKLAPLSGYEEEIQVALKPVIETEYSAGENVIKFNDTSKLKAGDIIVLNLPTSPVNNIRTQNNQKFNLASELKQSCSLTTQIEQKSENQLLTATKSVKEPKGLYNVFKNAADEVLRAIQPYNENEKVACPSLQDKICDAIVERMNQIRNTRTVSIRVEAVLDNRTIQILPQSIDLPVGTEIVKKQIARTKEEVNVNFIGHLGLDWMVMVDGISIPFSEYKRRTVLKQKGFDIDENGDILAGGMRLRDTMPPSTYETFVKELEIDIEHSVVIPPHPAISCRPDEIKRQNTTKYGAAISSSIYKLLDQKWLIHDGSNGKSLIDNPLECLLPLMVRESELEEFNGVVNPDAIARDFYKNNGQMLHKVVFAYIKRQTGKKWGIHESISEYELALKVAKELLVTVRSELIERRGQD</sequence>
<keyword evidence="2" id="KW-1185">Reference proteome</keyword>
<reference evidence="1" key="2">
    <citation type="submission" date="2020-08" db="EMBL/GenBank/DDBJ databases">
        <authorList>
            <person name="Chen M."/>
            <person name="Teng W."/>
            <person name="Zhao L."/>
            <person name="Hu C."/>
            <person name="Zhou Y."/>
            <person name="Han B."/>
            <person name="Song L."/>
            <person name="Shu W."/>
        </authorList>
    </citation>
    <scope>NUCLEOTIDE SEQUENCE</scope>
    <source>
        <strain evidence="1">FACHB-1375</strain>
    </source>
</reference>
<gene>
    <name evidence="1" type="ORF">H6G03_36035</name>
</gene>
<dbReference type="Proteomes" id="UP000641646">
    <property type="component" value="Unassembled WGS sequence"/>
</dbReference>
<evidence type="ECO:0000313" key="2">
    <source>
        <dbReference type="Proteomes" id="UP000641646"/>
    </source>
</evidence>
<protein>
    <submittedName>
        <fullName evidence="1">Uncharacterized protein</fullName>
    </submittedName>
</protein>
<evidence type="ECO:0000313" key="1">
    <source>
        <dbReference type="EMBL" id="MBD2186403.1"/>
    </source>
</evidence>
<accession>A0A926VMG0</accession>